<evidence type="ECO:0000313" key="2">
    <source>
        <dbReference type="Proteomes" id="UP000190092"/>
    </source>
</evidence>
<evidence type="ECO:0000313" key="1">
    <source>
        <dbReference type="EMBL" id="SKA28010.1"/>
    </source>
</evidence>
<name>A0A1T4SI64_9HYPH</name>
<dbReference type="RefSeq" id="WP_139374047.1">
    <property type="nucleotide sequence ID" value="NZ_FUWJ01000008.1"/>
</dbReference>
<dbReference type="Proteomes" id="UP000190092">
    <property type="component" value="Unassembled WGS sequence"/>
</dbReference>
<reference evidence="2" key="1">
    <citation type="submission" date="2017-02" db="EMBL/GenBank/DDBJ databases">
        <authorList>
            <person name="Varghese N."/>
            <person name="Submissions S."/>
        </authorList>
    </citation>
    <scope>NUCLEOTIDE SEQUENCE [LARGE SCALE GENOMIC DNA]</scope>
    <source>
        <strain evidence="2">ATCC 27094</strain>
    </source>
</reference>
<gene>
    <name evidence="1" type="ORF">SAMN02745126_04730</name>
</gene>
<accession>A0A1T4SI64</accession>
<sequence>MPPSQIVVSDASVILDLAKTRLIEATLALPFNFVIPDVILDKELLDLGTYSPTDLVRLGFTIGTLDGNGVTTALAHFSRNASRLSFNDCVALTYAEERSCILMTGDGPLRTVATKLKIEVHGFLWAAGLMAEHGTCPTDRLIAALQQLQSAPSTRLPQDLLTALIGQLQRGR</sequence>
<keyword evidence="2" id="KW-1185">Reference proteome</keyword>
<dbReference type="STRING" id="225324.SAMN02745126_04730"/>
<dbReference type="OrthoDB" id="7359859at2"/>
<dbReference type="AlphaFoldDB" id="A0A1T4SI64"/>
<dbReference type="InterPro" id="IPR029060">
    <property type="entry name" value="PIN-like_dom_sf"/>
</dbReference>
<dbReference type="InterPro" id="IPR021799">
    <property type="entry name" value="PIN-like_prokaryotic"/>
</dbReference>
<organism evidence="1 2">
    <name type="scientific">Enhydrobacter aerosaccus</name>
    <dbReference type="NCBI Taxonomy" id="225324"/>
    <lineage>
        <taxon>Bacteria</taxon>
        <taxon>Pseudomonadati</taxon>
        <taxon>Pseudomonadota</taxon>
        <taxon>Alphaproteobacteria</taxon>
        <taxon>Hyphomicrobiales</taxon>
        <taxon>Enhydrobacter</taxon>
    </lineage>
</organism>
<dbReference type="SUPFAM" id="SSF88723">
    <property type="entry name" value="PIN domain-like"/>
    <property type="match status" value="1"/>
</dbReference>
<evidence type="ECO:0008006" key="3">
    <source>
        <dbReference type="Google" id="ProtNLM"/>
    </source>
</evidence>
<dbReference type="Pfam" id="PF11848">
    <property type="entry name" value="DUF3368"/>
    <property type="match status" value="1"/>
</dbReference>
<proteinExistence type="predicted"/>
<protein>
    <recommendedName>
        <fullName evidence="3">PIN domain-containing protein</fullName>
    </recommendedName>
</protein>
<dbReference type="EMBL" id="FUWJ01000008">
    <property type="protein sequence ID" value="SKA28010.1"/>
    <property type="molecule type" value="Genomic_DNA"/>
</dbReference>